<dbReference type="Pfam" id="PF00313">
    <property type="entry name" value="CSD"/>
    <property type="match status" value="1"/>
</dbReference>
<name>A0A1H9K9R5_9BACT</name>
<organism evidence="2 3">
    <name type="scientific">Neolewinella agarilytica</name>
    <dbReference type="NCBI Taxonomy" id="478744"/>
    <lineage>
        <taxon>Bacteria</taxon>
        <taxon>Pseudomonadati</taxon>
        <taxon>Bacteroidota</taxon>
        <taxon>Saprospiria</taxon>
        <taxon>Saprospirales</taxon>
        <taxon>Lewinellaceae</taxon>
        <taxon>Neolewinella</taxon>
    </lineage>
</organism>
<dbReference type="Pfam" id="PF01936">
    <property type="entry name" value="NYN"/>
    <property type="match status" value="1"/>
</dbReference>
<dbReference type="Proteomes" id="UP000199021">
    <property type="component" value="Unassembled WGS sequence"/>
</dbReference>
<dbReference type="GO" id="GO:0004540">
    <property type="term" value="F:RNA nuclease activity"/>
    <property type="evidence" value="ECO:0007669"/>
    <property type="project" value="InterPro"/>
</dbReference>
<dbReference type="PANTHER" id="PTHR35458">
    <property type="entry name" value="SLR0755 PROTEIN"/>
    <property type="match status" value="1"/>
</dbReference>
<dbReference type="Gene3D" id="3.40.50.1010">
    <property type="entry name" value="5'-nuclease"/>
    <property type="match status" value="1"/>
</dbReference>
<keyword evidence="3" id="KW-1185">Reference proteome</keyword>
<evidence type="ECO:0000313" key="2">
    <source>
        <dbReference type="EMBL" id="SEQ95890.1"/>
    </source>
</evidence>
<dbReference type="SUPFAM" id="SSF50249">
    <property type="entry name" value="Nucleic acid-binding proteins"/>
    <property type="match status" value="1"/>
</dbReference>
<dbReference type="GO" id="GO:0003677">
    <property type="term" value="F:DNA binding"/>
    <property type="evidence" value="ECO:0007669"/>
    <property type="project" value="UniProtKB-KW"/>
</dbReference>
<dbReference type="InterPro" id="IPR047140">
    <property type="entry name" value="LabA"/>
</dbReference>
<keyword evidence="2" id="KW-0238">DNA-binding</keyword>
<sequence>MNDRLTKIGVFYDGNYFLHVSNYYNYDHSRRARVSIAGLHRFIEARVGNAIGQPGNARIVDSHYFRGRLNAAEAQQRGSVLYYDRVFDDILMSSGVTTHYSPLRTTHGRRGEKGIDVWLALEAFESAMLRQLDVVVLIASDSDYVPLVRKLHGLGCKVLVMGWDFEFTTDNGTRMITRTSQELLEAASYPVLMNDLIDSPVSSGEKDLIDGIFVASNPDKKWREPAKNGEAKATLKPNNKVVLEEPSEGSPGDRLESEVFSLKNGYGFIKYPPNNLFFHHSAIENADFSELYVNDPVAYTLAHNDRGQLVATEVELLEDFEEE</sequence>
<dbReference type="Gene3D" id="2.40.50.140">
    <property type="entry name" value="Nucleic acid-binding proteins"/>
    <property type="match status" value="1"/>
</dbReference>
<dbReference type="InterPro" id="IPR002059">
    <property type="entry name" value="CSP_DNA-bd"/>
</dbReference>
<dbReference type="OrthoDB" id="1466775at2"/>
<dbReference type="InterPro" id="IPR012340">
    <property type="entry name" value="NA-bd_OB-fold"/>
</dbReference>
<dbReference type="PROSITE" id="PS51857">
    <property type="entry name" value="CSD_2"/>
    <property type="match status" value="1"/>
</dbReference>
<reference evidence="3" key="1">
    <citation type="submission" date="2016-10" db="EMBL/GenBank/DDBJ databases">
        <authorList>
            <person name="Varghese N."/>
            <person name="Submissions S."/>
        </authorList>
    </citation>
    <scope>NUCLEOTIDE SEQUENCE [LARGE SCALE GENOMIC DNA]</scope>
    <source>
        <strain evidence="3">DSM 24740</strain>
    </source>
</reference>
<dbReference type="EMBL" id="FOFB01000020">
    <property type="protein sequence ID" value="SEQ95890.1"/>
    <property type="molecule type" value="Genomic_DNA"/>
</dbReference>
<proteinExistence type="predicted"/>
<dbReference type="PANTHER" id="PTHR35458:SF8">
    <property type="entry name" value="SLR0650 PROTEIN"/>
    <property type="match status" value="1"/>
</dbReference>
<evidence type="ECO:0000259" key="1">
    <source>
        <dbReference type="PROSITE" id="PS51857"/>
    </source>
</evidence>
<dbReference type="AlphaFoldDB" id="A0A1H9K9R5"/>
<feature type="domain" description="CSD" evidence="1">
    <location>
        <begin position="254"/>
        <end position="316"/>
    </location>
</feature>
<gene>
    <name evidence="2" type="ORF">SAMN05444359_12012</name>
</gene>
<dbReference type="InterPro" id="IPR021139">
    <property type="entry name" value="NYN"/>
</dbReference>
<evidence type="ECO:0000313" key="3">
    <source>
        <dbReference type="Proteomes" id="UP000199021"/>
    </source>
</evidence>
<dbReference type="STRING" id="478744.SAMN05444359_12012"/>
<dbReference type="RefSeq" id="WP_090170602.1">
    <property type="nucleotide sequence ID" value="NZ_FOFB01000020.1"/>
</dbReference>
<accession>A0A1H9K9R5</accession>
<protein>
    <submittedName>
        <fullName evidence="2">'Cold-shock' DNA-binding domain-containing protein</fullName>
    </submittedName>
</protein>
<dbReference type="InParanoid" id="A0A1H9K9R5"/>